<evidence type="ECO:0000259" key="9">
    <source>
        <dbReference type="PROSITE" id="PS50888"/>
    </source>
</evidence>
<dbReference type="Gene3D" id="1.25.40.20">
    <property type="entry name" value="Ankyrin repeat-containing domain"/>
    <property type="match status" value="2"/>
</dbReference>
<keyword evidence="11" id="KW-1185">Reference proteome</keyword>
<feature type="transmembrane region" description="Helical" evidence="8">
    <location>
        <begin position="893"/>
        <end position="914"/>
    </location>
</feature>
<dbReference type="InterPro" id="IPR026961">
    <property type="entry name" value="PGG_dom"/>
</dbReference>
<dbReference type="SUPFAM" id="SSF47459">
    <property type="entry name" value="HLH, helix-loop-helix DNA-binding domain"/>
    <property type="match status" value="1"/>
</dbReference>
<dbReference type="GO" id="GO:0005634">
    <property type="term" value="C:nucleus"/>
    <property type="evidence" value="ECO:0007669"/>
    <property type="project" value="UniProtKB-SubCell"/>
</dbReference>
<evidence type="ECO:0000313" key="11">
    <source>
        <dbReference type="Proteomes" id="UP000257109"/>
    </source>
</evidence>
<dbReference type="PANTHER" id="PTHR46807">
    <property type="entry name" value="TRANSCRIPTION FACTOR PIF3"/>
    <property type="match status" value="1"/>
</dbReference>
<gene>
    <name evidence="10" type="primary">PIF1</name>
    <name evidence="10" type="ORF">CR513_53838</name>
</gene>
<keyword evidence="3" id="KW-0805">Transcription regulation</keyword>
<dbReference type="SMART" id="SM00353">
    <property type="entry name" value="HLH"/>
    <property type="match status" value="1"/>
</dbReference>
<dbReference type="GO" id="GO:0005886">
    <property type="term" value="C:plasma membrane"/>
    <property type="evidence" value="ECO:0007669"/>
    <property type="project" value="UniProtKB-SubCell"/>
</dbReference>
<feature type="region of interest" description="Disordered" evidence="7">
    <location>
        <begin position="327"/>
        <end position="346"/>
    </location>
</feature>
<dbReference type="InterPro" id="IPR036770">
    <property type="entry name" value="Ankyrin_rpt-contain_sf"/>
</dbReference>
<keyword evidence="5" id="KW-0539">Nucleus</keyword>
<dbReference type="Proteomes" id="UP000257109">
    <property type="component" value="Unassembled WGS sequence"/>
</dbReference>
<dbReference type="PANTHER" id="PTHR46807:SF8">
    <property type="entry name" value="TRANSCRIPTION FACTOR PIF1-LIKE ISOFORM X2"/>
    <property type="match status" value="1"/>
</dbReference>
<keyword evidence="8" id="KW-0472">Membrane</keyword>
<name>A0A371EMU7_MUCPR</name>
<dbReference type="SMART" id="SM00248">
    <property type="entry name" value="ANK"/>
    <property type="match status" value="5"/>
</dbReference>
<comment type="subcellular location">
    <subcellularLocation>
        <location evidence="2">Cell membrane</location>
        <topology evidence="2">Peripheral membrane protein</topology>
        <orientation evidence="2">Cytoplasmic side</orientation>
    </subcellularLocation>
    <subcellularLocation>
        <location evidence="1">Nucleus</location>
    </subcellularLocation>
</comment>
<dbReference type="PROSITE" id="PS50888">
    <property type="entry name" value="BHLH"/>
    <property type="match status" value="1"/>
</dbReference>
<dbReference type="Gene3D" id="4.10.280.10">
    <property type="entry name" value="Helix-loop-helix DNA-binding domain"/>
    <property type="match status" value="1"/>
</dbReference>
<dbReference type="Pfam" id="PF13962">
    <property type="entry name" value="PGG"/>
    <property type="match status" value="1"/>
</dbReference>
<dbReference type="InterPro" id="IPR002110">
    <property type="entry name" value="Ankyrin_rpt"/>
</dbReference>
<feature type="transmembrane region" description="Helical" evidence="8">
    <location>
        <begin position="966"/>
        <end position="990"/>
    </location>
</feature>
<reference evidence="10" key="1">
    <citation type="submission" date="2018-05" db="EMBL/GenBank/DDBJ databases">
        <title>Draft genome of Mucuna pruriens seed.</title>
        <authorList>
            <person name="Nnadi N.E."/>
            <person name="Vos R."/>
            <person name="Hasami M.H."/>
            <person name="Devisetty U.K."/>
            <person name="Aguiy J.C."/>
        </authorList>
    </citation>
    <scope>NUCLEOTIDE SEQUENCE [LARGE SCALE GENOMIC DNA]</scope>
    <source>
        <strain evidence="10">JCA_2017</strain>
    </source>
</reference>
<keyword evidence="4" id="KW-0804">Transcription</keyword>
<evidence type="ECO:0000256" key="6">
    <source>
        <dbReference type="PROSITE-ProRule" id="PRU00023"/>
    </source>
</evidence>
<dbReference type="STRING" id="157652.A0A371EMU7"/>
<sequence length="1000" mass="111319">MTNQNHRVPDFDIQMDDDREYPILTPSGLPRQKKPSIADDDDIMELLWQNGQVVMHSQNHRSLRKPPLPRNSDDASPAGPSTAREIRPQVENYNQYLFMQEGEMASWLHYPIDDDDPPLDQGFCTDFLYSPPTVNNSSAMQTLTRSSQLTELRQPPVPATPRPPIPPPRRPEPKTPNFAYFSRHNTRAEPSPKTAARESTVVDSCDTPGAAAAAASRVSETVRSAAEGDGGVAAPSTSGGGGRSTMMCDLTMTSSPGGSNSSGEPVQVAAAEDRKRKGREAEEWECQSEVSELTQRCFFHSLSLTSHHGYHSLFACVRYRAQAKKQVHGSTSTKRSRAAEVHNLSERRRRDRINEKMKALQELIPRCNKSDKASMLDEAISYLKSLQLQVQMMSMGCGMVPMMFPGIQQYMPAIGMGMGMEMGMNRPVMPFPNMLPGSSLPATTAGVHLEPRFAMPPFHMPHVPAPDSSRMQAENQSDNNMVTSAGPPHPSQSRIPNFTDPYQQFLGPHQMQFQLIQNQAMNQPNVSKPSTTSLNGCVSTLNTLIQKDPLILSKVSLYPITETPLHIASLFGHLNLCEVLVQNSPSLATEVDSQGRSPLHLASAKGHTEVVKLLLRTNPEMCLVEDKDGMLPLHFAAMRGRVGAIEELIKAKPQSIRKMAHTHDGSVLHLCVRYNHLHALKLLLELLKSDHQFLSLQDQQNNSLLRLAVKRRQIKIIKYLLSVPEMSTEINSLNREGLTATEMLERCGRDLMRQDIGIENPARLVSEQETSPSTSIQQQETSSQRMTMIIVESSEAASQSNGPVQAEGEDGWNRFERFCRRYLLDQGSWIDKNAREKLMVAATVIATMTFQSALSPPGGVWQGDTTQDGFTCSDYGFCEAGTAVVGYAWSPDFLKFVFLNSSSFFASLCVMLVLMSGFPLENKVVVWILAVLMIVAASCMLLTYMWALGLVCPNHIYYRIRKLGYLLVGIWAFLLALVILVQTSRIVFWFRSRSRRNSQQ</sequence>
<feature type="non-terminal residue" evidence="10">
    <location>
        <position position="1"/>
    </location>
</feature>
<feature type="region of interest" description="Disordered" evidence="7">
    <location>
        <begin position="1"/>
        <end position="37"/>
    </location>
</feature>
<dbReference type="Pfam" id="PF00010">
    <property type="entry name" value="HLH"/>
    <property type="match status" value="1"/>
</dbReference>
<keyword evidence="8" id="KW-0812">Transmembrane</keyword>
<dbReference type="CDD" id="cd11445">
    <property type="entry name" value="bHLH_AtPIF_like"/>
    <property type="match status" value="1"/>
</dbReference>
<feature type="region of interest" description="Disordered" evidence="7">
    <location>
        <begin position="56"/>
        <end position="87"/>
    </location>
</feature>
<evidence type="ECO:0000313" key="10">
    <source>
        <dbReference type="EMBL" id="RDX67304.1"/>
    </source>
</evidence>
<feature type="transmembrane region" description="Helical" evidence="8">
    <location>
        <begin position="926"/>
        <end position="946"/>
    </location>
</feature>
<dbReference type="EMBL" id="QJKJ01013058">
    <property type="protein sequence ID" value="RDX67304.1"/>
    <property type="molecule type" value="Genomic_DNA"/>
</dbReference>
<keyword evidence="8" id="KW-1133">Transmembrane helix</keyword>
<organism evidence="10 11">
    <name type="scientific">Mucuna pruriens</name>
    <name type="common">Velvet bean</name>
    <name type="synonym">Dolichos pruriens</name>
    <dbReference type="NCBI Taxonomy" id="157652"/>
    <lineage>
        <taxon>Eukaryota</taxon>
        <taxon>Viridiplantae</taxon>
        <taxon>Streptophyta</taxon>
        <taxon>Embryophyta</taxon>
        <taxon>Tracheophyta</taxon>
        <taxon>Spermatophyta</taxon>
        <taxon>Magnoliopsida</taxon>
        <taxon>eudicotyledons</taxon>
        <taxon>Gunneridae</taxon>
        <taxon>Pentapetalae</taxon>
        <taxon>rosids</taxon>
        <taxon>fabids</taxon>
        <taxon>Fabales</taxon>
        <taxon>Fabaceae</taxon>
        <taxon>Papilionoideae</taxon>
        <taxon>50 kb inversion clade</taxon>
        <taxon>NPAAA clade</taxon>
        <taxon>indigoferoid/millettioid clade</taxon>
        <taxon>Phaseoleae</taxon>
        <taxon>Mucuna</taxon>
    </lineage>
</organism>
<feature type="compositionally biased region" description="Basic and acidic residues" evidence="7">
    <location>
        <begin position="337"/>
        <end position="346"/>
    </location>
</feature>
<feature type="repeat" description="ANK" evidence="6">
    <location>
        <begin position="594"/>
        <end position="626"/>
    </location>
</feature>
<dbReference type="InterPro" id="IPR036638">
    <property type="entry name" value="HLH_DNA-bd_sf"/>
</dbReference>
<dbReference type="FunFam" id="4.10.280.10:FF:000004">
    <property type="entry name" value="Basic helix-loop-helix transcription factor"/>
    <property type="match status" value="1"/>
</dbReference>
<evidence type="ECO:0000256" key="8">
    <source>
        <dbReference type="SAM" id="Phobius"/>
    </source>
</evidence>
<accession>A0A371EMU7</accession>
<proteinExistence type="predicted"/>
<feature type="region of interest" description="Disordered" evidence="7">
    <location>
        <begin position="463"/>
        <end position="491"/>
    </location>
</feature>
<feature type="domain" description="BHLH" evidence="9">
    <location>
        <begin position="337"/>
        <end position="386"/>
    </location>
</feature>
<feature type="compositionally biased region" description="Polar residues" evidence="7">
    <location>
        <begin position="134"/>
        <end position="151"/>
    </location>
</feature>
<feature type="region of interest" description="Disordered" evidence="7">
    <location>
        <begin position="763"/>
        <end position="784"/>
    </location>
</feature>
<protein>
    <submittedName>
        <fullName evidence="10">Transcription factor PIF1</fullName>
    </submittedName>
</protein>
<dbReference type="GO" id="GO:0010017">
    <property type="term" value="P:red or far-red light signaling pathway"/>
    <property type="evidence" value="ECO:0007669"/>
    <property type="project" value="UniProtKB-ARBA"/>
</dbReference>
<evidence type="ECO:0000256" key="2">
    <source>
        <dbReference type="ARBA" id="ARBA00004413"/>
    </source>
</evidence>
<evidence type="ECO:0000256" key="5">
    <source>
        <dbReference type="ARBA" id="ARBA00023242"/>
    </source>
</evidence>
<evidence type="ECO:0000256" key="3">
    <source>
        <dbReference type="ARBA" id="ARBA00023015"/>
    </source>
</evidence>
<dbReference type="SUPFAM" id="SSF48403">
    <property type="entry name" value="Ankyrin repeat"/>
    <property type="match status" value="1"/>
</dbReference>
<keyword evidence="6" id="KW-0040">ANK repeat</keyword>
<dbReference type="PROSITE" id="PS50088">
    <property type="entry name" value="ANK_REPEAT"/>
    <property type="match status" value="1"/>
</dbReference>
<evidence type="ECO:0000256" key="7">
    <source>
        <dbReference type="SAM" id="MobiDB-lite"/>
    </source>
</evidence>
<feature type="compositionally biased region" description="Pro residues" evidence="7">
    <location>
        <begin position="155"/>
        <end position="168"/>
    </location>
</feature>
<dbReference type="Pfam" id="PF12796">
    <property type="entry name" value="Ank_2"/>
    <property type="match status" value="2"/>
</dbReference>
<dbReference type="InterPro" id="IPR044273">
    <property type="entry name" value="PIF3-like"/>
</dbReference>
<dbReference type="GO" id="GO:0003700">
    <property type="term" value="F:DNA-binding transcription factor activity"/>
    <property type="evidence" value="ECO:0007669"/>
    <property type="project" value="InterPro"/>
</dbReference>
<dbReference type="InterPro" id="IPR047265">
    <property type="entry name" value="PIF1-like_bHLH"/>
</dbReference>
<dbReference type="PROSITE" id="PS50297">
    <property type="entry name" value="ANK_REP_REGION"/>
    <property type="match status" value="1"/>
</dbReference>
<dbReference type="GO" id="GO:0046983">
    <property type="term" value="F:protein dimerization activity"/>
    <property type="evidence" value="ECO:0007669"/>
    <property type="project" value="InterPro"/>
</dbReference>
<feature type="compositionally biased region" description="Low complexity" evidence="7">
    <location>
        <begin position="215"/>
        <end position="225"/>
    </location>
</feature>
<feature type="compositionally biased region" description="Low complexity" evidence="7">
    <location>
        <begin position="767"/>
        <end position="784"/>
    </location>
</feature>
<evidence type="ECO:0000256" key="4">
    <source>
        <dbReference type="ARBA" id="ARBA00023163"/>
    </source>
</evidence>
<comment type="caution">
    <text evidence="10">The sequence shown here is derived from an EMBL/GenBank/DDBJ whole genome shotgun (WGS) entry which is preliminary data.</text>
</comment>
<dbReference type="AlphaFoldDB" id="A0A371EMU7"/>
<dbReference type="InterPro" id="IPR011598">
    <property type="entry name" value="bHLH_dom"/>
</dbReference>
<feature type="region of interest" description="Disordered" evidence="7">
    <location>
        <begin position="134"/>
        <end position="203"/>
    </location>
</feature>
<feature type="compositionally biased region" description="Low complexity" evidence="7">
    <location>
        <begin position="254"/>
        <end position="263"/>
    </location>
</feature>
<evidence type="ECO:0000256" key="1">
    <source>
        <dbReference type="ARBA" id="ARBA00004123"/>
    </source>
</evidence>
<feature type="region of interest" description="Disordered" evidence="7">
    <location>
        <begin position="215"/>
        <end position="276"/>
    </location>
</feature>
<feature type="compositionally biased region" description="Polar residues" evidence="7">
    <location>
        <begin position="469"/>
        <end position="483"/>
    </location>
</feature>
<dbReference type="OrthoDB" id="690068at2759"/>